<name>A0A8J5XGX4_DIALT</name>
<feature type="region of interest" description="Disordered" evidence="2">
    <location>
        <begin position="307"/>
        <end position="370"/>
    </location>
</feature>
<dbReference type="SMART" id="SM00028">
    <property type="entry name" value="TPR"/>
    <property type="match status" value="3"/>
</dbReference>
<dbReference type="EMBL" id="JAGTXO010000019">
    <property type="protein sequence ID" value="KAG8462780.1"/>
    <property type="molecule type" value="Genomic_DNA"/>
</dbReference>
<evidence type="ECO:0000313" key="3">
    <source>
        <dbReference type="EMBL" id="KAG8462780.1"/>
    </source>
</evidence>
<dbReference type="InterPro" id="IPR019734">
    <property type="entry name" value="TPR_rpt"/>
</dbReference>
<accession>A0A8J5XGX4</accession>
<dbReference type="PANTHER" id="PTHR46423">
    <property type="entry name" value="RNA POLYMERASE II-ASSOCIATED PROTEIN 3"/>
    <property type="match status" value="1"/>
</dbReference>
<dbReference type="Gene3D" id="1.25.40.10">
    <property type="entry name" value="Tetratricopeptide repeat domain"/>
    <property type="match status" value="1"/>
</dbReference>
<protein>
    <recommendedName>
        <fullName evidence="5">RNA-polymerase II-associated protein 3-like C-terminal domain-containing protein</fullName>
    </recommendedName>
</protein>
<reference evidence="3" key="1">
    <citation type="submission" date="2021-05" db="EMBL/GenBank/DDBJ databases">
        <title>The genome of the haptophyte Pavlova lutheri (Diacronema luteri, Pavlovales) - a model for lipid biosynthesis in eukaryotic algae.</title>
        <authorList>
            <person name="Hulatt C.J."/>
            <person name="Posewitz M.C."/>
        </authorList>
    </citation>
    <scope>NUCLEOTIDE SEQUENCE</scope>
    <source>
        <strain evidence="3">NIVA-4/92</strain>
    </source>
</reference>
<proteinExistence type="predicted"/>
<dbReference type="Pfam" id="PF13431">
    <property type="entry name" value="TPR_17"/>
    <property type="match status" value="1"/>
</dbReference>
<dbReference type="InterPro" id="IPR051966">
    <property type="entry name" value="RPAP3"/>
</dbReference>
<dbReference type="AlphaFoldDB" id="A0A8J5XGX4"/>
<gene>
    <name evidence="3" type="ORF">KFE25_004756</name>
</gene>
<dbReference type="Proteomes" id="UP000751190">
    <property type="component" value="Unassembled WGS sequence"/>
</dbReference>
<evidence type="ECO:0000256" key="2">
    <source>
        <dbReference type="SAM" id="MobiDB-lite"/>
    </source>
</evidence>
<sequence length="515" mass="53060">MHASAQLQLSMRRNAEELHEFVSELGSWETAIATQDAQLRGAEPPATAPAGVDGSGDDDGDEADALAEAAKNRAAAKAAAAGSPPGVGTMGAPRDRLGAYASWDQYDADAEASAVDAATAAEARKRAKQRAREAAALAAQRAVAVQEAAVLRTAGNAAFGAARYEEATLRYTEALIRDPRSAPSYANRALALLKLGKWAEAEEDCTAALLLDRSHVKALLRRADARERLRDWEGAASDWEAALLVEPKNADARARLAAVGAAAREARVRRRAPAHVQRTAAPLRAVPHDPRNDGDPFVTALVTALAPTAHAEPGGRTEADGTRGGSKGASARDDAVATAAALARGEGRGAQGARPPLATQRAQPQRPATTAALERALGGAALRNDGAKAAAFLQALPAAELARLCSPGLGPESCATIVEALAALAPQRRAAGEAAEPALVDGGAAHAQEPSAARECARRLLLAIATMGRRDLAVAFLSRAQSETLRAAICAVRDEGLRGADEEAALASLAAALSY</sequence>
<dbReference type="OrthoDB" id="10038545at2759"/>
<comment type="caution">
    <text evidence="3">The sequence shown here is derived from an EMBL/GenBank/DDBJ whole genome shotgun (WGS) entry which is preliminary data.</text>
</comment>
<feature type="region of interest" description="Disordered" evidence="2">
    <location>
        <begin position="38"/>
        <end position="62"/>
    </location>
</feature>
<dbReference type="GO" id="GO:0101031">
    <property type="term" value="C:protein folding chaperone complex"/>
    <property type="evidence" value="ECO:0007669"/>
    <property type="project" value="TreeGrafter"/>
</dbReference>
<evidence type="ECO:0008006" key="5">
    <source>
        <dbReference type="Google" id="ProtNLM"/>
    </source>
</evidence>
<keyword evidence="4" id="KW-1185">Reference proteome</keyword>
<evidence type="ECO:0000313" key="4">
    <source>
        <dbReference type="Proteomes" id="UP000751190"/>
    </source>
</evidence>
<dbReference type="PANTHER" id="PTHR46423:SF1">
    <property type="entry name" value="RNA POLYMERASE II-ASSOCIATED PROTEIN 3"/>
    <property type="match status" value="1"/>
</dbReference>
<dbReference type="SUPFAM" id="SSF48452">
    <property type="entry name" value="TPR-like"/>
    <property type="match status" value="1"/>
</dbReference>
<dbReference type="InterPro" id="IPR011990">
    <property type="entry name" value="TPR-like_helical_dom_sf"/>
</dbReference>
<dbReference type="OMA" id="DSAYECY"/>
<organism evidence="3 4">
    <name type="scientific">Diacronema lutheri</name>
    <name type="common">Unicellular marine alga</name>
    <name type="synonym">Monochrysis lutheri</name>
    <dbReference type="NCBI Taxonomy" id="2081491"/>
    <lineage>
        <taxon>Eukaryota</taxon>
        <taxon>Haptista</taxon>
        <taxon>Haptophyta</taxon>
        <taxon>Pavlovophyceae</taxon>
        <taxon>Pavlovales</taxon>
        <taxon>Pavlovaceae</taxon>
        <taxon>Diacronema</taxon>
    </lineage>
</organism>
<keyword evidence="1" id="KW-0802">TPR repeat</keyword>
<evidence type="ECO:0000256" key="1">
    <source>
        <dbReference type="ARBA" id="ARBA00022803"/>
    </source>
</evidence>